<feature type="compositionally biased region" description="Polar residues" evidence="1">
    <location>
        <begin position="7"/>
        <end position="20"/>
    </location>
</feature>
<dbReference type="EMBL" id="CAQQ02177691">
    <property type="status" value="NOT_ANNOTATED_CDS"/>
    <property type="molecule type" value="Genomic_DNA"/>
</dbReference>
<evidence type="ECO:0000313" key="3">
    <source>
        <dbReference type="Proteomes" id="UP000015102"/>
    </source>
</evidence>
<dbReference type="Proteomes" id="UP000015102">
    <property type="component" value="Unassembled WGS sequence"/>
</dbReference>
<proteinExistence type="predicted"/>
<dbReference type="HOGENOM" id="CLU_2742963_0_0_1"/>
<dbReference type="AlphaFoldDB" id="T1GCG3"/>
<evidence type="ECO:0000256" key="1">
    <source>
        <dbReference type="SAM" id="MobiDB-lite"/>
    </source>
</evidence>
<keyword evidence="3" id="KW-1185">Reference proteome</keyword>
<name>T1GCG3_MEGSC</name>
<dbReference type="EMBL" id="CAQQ02177692">
    <property type="status" value="NOT_ANNOTATED_CDS"/>
    <property type="molecule type" value="Genomic_DNA"/>
</dbReference>
<reference evidence="3" key="1">
    <citation type="submission" date="2013-02" db="EMBL/GenBank/DDBJ databases">
        <authorList>
            <person name="Hughes D."/>
        </authorList>
    </citation>
    <scope>NUCLEOTIDE SEQUENCE</scope>
    <source>
        <strain>Durham</strain>
        <strain evidence="3">NC isolate 2 -- Noor lab</strain>
    </source>
</reference>
<reference evidence="2" key="2">
    <citation type="submission" date="2015-06" db="UniProtKB">
        <authorList>
            <consortium name="EnsemblMetazoa"/>
        </authorList>
    </citation>
    <scope>IDENTIFICATION</scope>
</reference>
<accession>T1GCG3</accession>
<feature type="compositionally biased region" description="Polar residues" evidence="1">
    <location>
        <begin position="27"/>
        <end position="62"/>
    </location>
</feature>
<feature type="region of interest" description="Disordered" evidence="1">
    <location>
        <begin position="1"/>
        <end position="20"/>
    </location>
</feature>
<sequence length="71" mass="7809">MDRRSSGRFSLNGSQFNNLPVAESTQIQSSFLSSPRQSLGNCSYTSNSPSTNRGRIQKTIMSPASKIDPRK</sequence>
<organism evidence="2 3">
    <name type="scientific">Megaselia scalaris</name>
    <name type="common">Humpbacked fly</name>
    <name type="synonym">Phora scalaris</name>
    <dbReference type="NCBI Taxonomy" id="36166"/>
    <lineage>
        <taxon>Eukaryota</taxon>
        <taxon>Metazoa</taxon>
        <taxon>Ecdysozoa</taxon>
        <taxon>Arthropoda</taxon>
        <taxon>Hexapoda</taxon>
        <taxon>Insecta</taxon>
        <taxon>Pterygota</taxon>
        <taxon>Neoptera</taxon>
        <taxon>Endopterygota</taxon>
        <taxon>Diptera</taxon>
        <taxon>Brachycera</taxon>
        <taxon>Muscomorpha</taxon>
        <taxon>Platypezoidea</taxon>
        <taxon>Phoridae</taxon>
        <taxon>Megaseliini</taxon>
        <taxon>Megaselia</taxon>
    </lineage>
</organism>
<dbReference type="EnsemblMetazoa" id="MESCA000975-RA">
    <property type="protein sequence ID" value="MESCA000975-PA"/>
    <property type="gene ID" value="MESCA000975"/>
</dbReference>
<protein>
    <submittedName>
        <fullName evidence="2">Uncharacterized protein</fullName>
    </submittedName>
</protein>
<evidence type="ECO:0000313" key="2">
    <source>
        <dbReference type="EnsemblMetazoa" id="MESCA000975-PA"/>
    </source>
</evidence>
<feature type="region of interest" description="Disordered" evidence="1">
    <location>
        <begin position="27"/>
        <end position="71"/>
    </location>
</feature>